<evidence type="ECO:0000313" key="1">
    <source>
        <dbReference type="EMBL" id="KAF6391970.1"/>
    </source>
</evidence>
<keyword evidence="2" id="KW-1185">Reference proteome</keyword>
<evidence type="ECO:0000313" key="2">
    <source>
        <dbReference type="Proteomes" id="UP000558488"/>
    </source>
</evidence>
<sequence length="31" mass="3442">MLHLTVGLGLDAARVFGILICLDVKKSQMWL</sequence>
<gene>
    <name evidence="1" type="ORF">mPipKuh1_004938</name>
</gene>
<proteinExistence type="predicted"/>
<reference evidence="1 2" key="1">
    <citation type="journal article" date="2020" name="Nature">
        <title>Six reference-quality genomes reveal evolution of bat adaptations.</title>
        <authorList>
            <person name="Jebb D."/>
            <person name="Huang Z."/>
            <person name="Pippel M."/>
            <person name="Hughes G.M."/>
            <person name="Lavrichenko K."/>
            <person name="Devanna P."/>
            <person name="Winkler S."/>
            <person name="Jermiin L.S."/>
            <person name="Skirmuntt E.C."/>
            <person name="Katzourakis A."/>
            <person name="Burkitt-Gray L."/>
            <person name="Ray D.A."/>
            <person name="Sullivan K.A.M."/>
            <person name="Roscito J.G."/>
            <person name="Kirilenko B.M."/>
            <person name="Davalos L.M."/>
            <person name="Corthals A.P."/>
            <person name="Power M.L."/>
            <person name="Jones G."/>
            <person name="Ransome R.D."/>
            <person name="Dechmann D.K.N."/>
            <person name="Locatelli A.G."/>
            <person name="Puechmaille S.J."/>
            <person name="Fedrigo O."/>
            <person name="Jarvis E.D."/>
            <person name="Hiller M."/>
            <person name="Vernes S.C."/>
            <person name="Myers E.W."/>
            <person name="Teeling E.C."/>
        </authorList>
    </citation>
    <scope>NUCLEOTIDE SEQUENCE [LARGE SCALE GENOMIC DNA]</scope>
    <source>
        <strain evidence="1">MPipKuh1</strain>
        <tissue evidence="1">Flight muscle</tissue>
    </source>
</reference>
<name>A0A7J8B0T2_PIPKU</name>
<accession>A0A7J8B0T2</accession>
<dbReference type="EMBL" id="JACAGB010000001">
    <property type="protein sequence ID" value="KAF6391970.1"/>
    <property type="molecule type" value="Genomic_DNA"/>
</dbReference>
<protein>
    <submittedName>
        <fullName evidence="1">F-box and leucine rich repeat protein 5</fullName>
    </submittedName>
</protein>
<comment type="caution">
    <text evidence="1">The sequence shown here is derived from an EMBL/GenBank/DDBJ whole genome shotgun (WGS) entry which is preliminary data.</text>
</comment>
<dbReference type="Proteomes" id="UP000558488">
    <property type="component" value="Unassembled WGS sequence"/>
</dbReference>
<dbReference type="AlphaFoldDB" id="A0A7J8B0T2"/>
<organism evidence="1 2">
    <name type="scientific">Pipistrellus kuhlii</name>
    <name type="common">Kuhl's pipistrelle</name>
    <dbReference type="NCBI Taxonomy" id="59472"/>
    <lineage>
        <taxon>Eukaryota</taxon>
        <taxon>Metazoa</taxon>
        <taxon>Chordata</taxon>
        <taxon>Craniata</taxon>
        <taxon>Vertebrata</taxon>
        <taxon>Euteleostomi</taxon>
        <taxon>Mammalia</taxon>
        <taxon>Eutheria</taxon>
        <taxon>Laurasiatheria</taxon>
        <taxon>Chiroptera</taxon>
        <taxon>Yangochiroptera</taxon>
        <taxon>Vespertilionidae</taxon>
        <taxon>Pipistrellus</taxon>
    </lineage>
</organism>